<proteinExistence type="predicted"/>
<keyword evidence="3" id="KW-0732">Signal</keyword>
<evidence type="ECO:0000256" key="1">
    <source>
        <dbReference type="SAM" id="MobiDB-lite"/>
    </source>
</evidence>
<gene>
    <name evidence="4" type="ORF">EV356DRAFT_564337</name>
</gene>
<evidence type="ECO:0000313" key="4">
    <source>
        <dbReference type="EMBL" id="KAF2238154.1"/>
    </source>
</evidence>
<name>A0A6A6HJ37_VIRVR</name>
<evidence type="ECO:0000256" key="3">
    <source>
        <dbReference type="SAM" id="SignalP"/>
    </source>
</evidence>
<dbReference type="AlphaFoldDB" id="A0A6A6HJ37"/>
<evidence type="ECO:0000256" key="2">
    <source>
        <dbReference type="SAM" id="Phobius"/>
    </source>
</evidence>
<keyword evidence="5" id="KW-1185">Reference proteome</keyword>
<feature type="region of interest" description="Disordered" evidence="1">
    <location>
        <begin position="33"/>
        <end position="102"/>
    </location>
</feature>
<feature type="signal peptide" evidence="3">
    <location>
        <begin position="1"/>
        <end position="28"/>
    </location>
</feature>
<feature type="compositionally biased region" description="Low complexity" evidence="1">
    <location>
        <begin position="33"/>
        <end position="66"/>
    </location>
</feature>
<keyword evidence="2" id="KW-0812">Transmembrane</keyword>
<keyword evidence="2" id="KW-0472">Membrane</keyword>
<organism evidence="4 5">
    <name type="scientific">Viridothelium virens</name>
    <name type="common">Speckled blister lichen</name>
    <name type="synonym">Trypethelium virens</name>
    <dbReference type="NCBI Taxonomy" id="1048519"/>
    <lineage>
        <taxon>Eukaryota</taxon>
        <taxon>Fungi</taxon>
        <taxon>Dikarya</taxon>
        <taxon>Ascomycota</taxon>
        <taxon>Pezizomycotina</taxon>
        <taxon>Dothideomycetes</taxon>
        <taxon>Dothideomycetes incertae sedis</taxon>
        <taxon>Trypetheliales</taxon>
        <taxon>Trypetheliaceae</taxon>
        <taxon>Viridothelium</taxon>
    </lineage>
</organism>
<keyword evidence="2" id="KW-1133">Transmembrane helix</keyword>
<feature type="compositionally biased region" description="Basic and acidic residues" evidence="1">
    <location>
        <begin position="213"/>
        <end position="224"/>
    </location>
</feature>
<feature type="chain" id="PRO_5025470832" evidence="3">
    <location>
        <begin position="29"/>
        <end position="292"/>
    </location>
</feature>
<dbReference type="EMBL" id="ML991777">
    <property type="protein sequence ID" value="KAF2238154.1"/>
    <property type="molecule type" value="Genomic_DNA"/>
</dbReference>
<feature type="transmembrane region" description="Helical" evidence="2">
    <location>
        <begin position="115"/>
        <end position="133"/>
    </location>
</feature>
<feature type="compositionally biased region" description="Polar residues" evidence="1">
    <location>
        <begin position="84"/>
        <end position="102"/>
    </location>
</feature>
<feature type="compositionally biased region" description="Low complexity" evidence="1">
    <location>
        <begin position="73"/>
        <end position="83"/>
    </location>
</feature>
<protein>
    <submittedName>
        <fullName evidence="4">Uncharacterized protein</fullName>
    </submittedName>
</protein>
<feature type="region of interest" description="Disordered" evidence="1">
    <location>
        <begin position="197"/>
        <end position="292"/>
    </location>
</feature>
<accession>A0A6A6HJ37</accession>
<dbReference type="Proteomes" id="UP000800092">
    <property type="component" value="Unassembled WGS sequence"/>
</dbReference>
<sequence>MIQKSMYGTSGVAAIALLAFPWIPLVEAQAQSSTTEPSQSSPTTLTTSITSPSASTSSQSTRVSSSDPRLKPTTSTFTTSSSSLVASANPTGSTVPQTSKQIQQENQDNGLVNSYFAILALLVLFVFLGVWFLHRRRKRAKARSITGRQEALARDLDGWVRRDGTSGTTGNGQNGLVGRYWGHWRSWSDAYTRREEGLNERGEAPPAYSPRAISEEVARQRERREEEDERNLQIPLRTLSREEVPGLKPPEYAEPVRRISLESEEGMPASATVSVSPAHPPLPRDGTGPVPR</sequence>
<dbReference type="OrthoDB" id="4775599at2759"/>
<evidence type="ECO:0000313" key="5">
    <source>
        <dbReference type="Proteomes" id="UP000800092"/>
    </source>
</evidence>
<reference evidence="4" key="1">
    <citation type="journal article" date="2020" name="Stud. Mycol.">
        <title>101 Dothideomycetes genomes: a test case for predicting lifestyles and emergence of pathogens.</title>
        <authorList>
            <person name="Haridas S."/>
            <person name="Albert R."/>
            <person name="Binder M."/>
            <person name="Bloem J."/>
            <person name="Labutti K."/>
            <person name="Salamov A."/>
            <person name="Andreopoulos B."/>
            <person name="Baker S."/>
            <person name="Barry K."/>
            <person name="Bills G."/>
            <person name="Bluhm B."/>
            <person name="Cannon C."/>
            <person name="Castanera R."/>
            <person name="Culley D."/>
            <person name="Daum C."/>
            <person name="Ezra D."/>
            <person name="Gonzalez J."/>
            <person name="Henrissat B."/>
            <person name="Kuo A."/>
            <person name="Liang C."/>
            <person name="Lipzen A."/>
            <person name="Lutzoni F."/>
            <person name="Magnuson J."/>
            <person name="Mondo S."/>
            <person name="Nolan M."/>
            <person name="Ohm R."/>
            <person name="Pangilinan J."/>
            <person name="Park H.-J."/>
            <person name="Ramirez L."/>
            <person name="Alfaro M."/>
            <person name="Sun H."/>
            <person name="Tritt A."/>
            <person name="Yoshinaga Y."/>
            <person name="Zwiers L.-H."/>
            <person name="Turgeon B."/>
            <person name="Goodwin S."/>
            <person name="Spatafora J."/>
            <person name="Crous P."/>
            <person name="Grigoriev I."/>
        </authorList>
    </citation>
    <scope>NUCLEOTIDE SEQUENCE</scope>
    <source>
        <strain evidence="4">Tuck. ex Michener</strain>
    </source>
</reference>